<name>A0ABS3U1R6_9ACTN</name>
<keyword evidence="2" id="KW-1185">Reference proteome</keyword>
<protein>
    <submittedName>
        <fullName evidence="1">Class I SAM-dependent methyltransferase</fullName>
    </submittedName>
</protein>
<keyword evidence="1" id="KW-0489">Methyltransferase</keyword>
<keyword evidence="1" id="KW-0808">Transferase</keyword>
<dbReference type="Gene3D" id="3.40.50.150">
    <property type="entry name" value="Vaccinia Virus protein VP39"/>
    <property type="match status" value="1"/>
</dbReference>
<reference evidence="1 2" key="1">
    <citation type="submission" date="2021-03" db="EMBL/GenBank/DDBJ databases">
        <title>Glycomyces sp. nov., a novel actinomycete isolated from soil.</title>
        <authorList>
            <person name="Yang X."/>
            <person name="Xu X."/>
        </authorList>
    </citation>
    <scope>NUCLEOTIDE SEQUENCE [LARGE SCALE GENOMIC DNA]</scope>
    <source>
        <strain evidence="1 2">NEAU-S30</strain>
    </source>
</reference>
<evidence type="ECO:0000313" key="1">
    <source>
        <dbReference type="EMBL" id="MBO3732720.1"/>
    </source>
</evidence>
<dbReference type="Proteomes" id="UP000681341">
    <property type="component" value="Unassembled WGS sequence"/>
</dbReference>
<dbReference type="EMBL" id="JAGFNP010000003">
    <property type="protein sequence ID" value="MBO3732720.1"/>
    <property type="molecule type" value="Genomic_DNA"/>
</dbReference>
<dbReference type="RefSeq" id="WP_208495505.1">
    <property type="nucleotide sequence ID" value="NZ_JAGFNP010000003.1"/>
</dbReference>
<proteinExistence type="predicted"/>
<evidence type="ECO:0000313" key="2">
    <source>
        <dbReference type="Proteomes" id="UP000681341"/>
    </source>
</evidence>
<dbReference type="GO" id="GO:0032259">
    <property type="term" value="P:methylation"/>
    <property type="evidence" value="ECO:0007669"/>
    <property type="project" value="UniProtKB-KW"/>
</dbReference>
<organism evidence="1 2">
    <name type="scientific">Glycomyces niveus</name>
    <dbReference type="NCBI Taxonomy" id="2820287"/>
    <lineage>
        <taxon>Bacteria</taxon>
        <taxon>Bacillati</taxon>
        <taxon>Actinomycetota</taxon>
        <taxon>Actinomycetes</taxon>
        <taxon>Glycomycetales</taxon>
        <taxon>Glycomycetaceae</taxon>
        <taxon>Glycomyces</taxon>
    </lineage>
</organism>
<dbReference type="SUPFAM" id="SSF53335">
    <property type="entry name" value="S-adenosyl-L-methionine-dependent methyltransferases"/>
    <property type="match status" value="1"/>
</dbReference>
<gene>
    <name evidence="1" type="ORF">J5V16_07780</name>
</gene>
<comment type="caution">
    <text evidence="1">The sequence shown here is derived from an EMBL/GenBank/DDBJ whole genome shotgun (WGS) entry which is preliminary data.</text>
</comment>
<sequence length="223" mass="25250">MMDVEEKKKSFPGSAAYWENRYAKGGNSGAGSRGEHAEFKAEVLNRFVEANGVESVIEFGCGDGVQLAIAKYPRYLGLDVSSTQLRRTMERFADDPSKSFVHYNPEGFSDQAGFLKADLSLSLDVIFHLTEDDVYRSHMEHVFGASHKYVVLYTSDADDPGMDGEFAPHIRHHPVLRDVEQYFPEWRLTSRIENPRPWSPENLEGSISDFFIYERTKPAAKTS</sequence>
<dbReference type="GO" id="GO:0008168">
    <property type="term" value="F:methyltransferase activity"/>
    <property type="evidence" value="ECO:0007669"/>
    <property type="project" value="UniProtKB-KW"/>
</dbReference>
<dbReference type="InterPro" id="IPR029063">
    <property type="entry name" value="SAM-dependent_MTases_sf"/>
</dbReference>
<accession>A0ABS3U1R6</accession>